<comment type="caution">
    <text evidence="3">The sequence shown here is derived from an EMBL/GenBank/DDBJ whole genome shotgun (WGS) entry which is preliminary data.</text>
</comment>
<accession>A0ABT4XMM8</accession>
<dbReference type="PANTHER" id="PTHR30469">
    <property type="entry name" value="MULTIDRUG RESISTANCE PROTEIN MDTA"/>
    <property type="match status" value="1"/>
</dbReference>
<dbReference type="RefSeq" id="WP_271430564.1">
    <property type="nucleotide sequence ID" value="NZ_JAQIOY010000001.1"/>
</dbReference>
<name>A0ABT4XMM8_9RHOB</name>
<evidence type="ECO:0000313" key="4">
    <source>
        <dbReference type="Proteomes" id="UP001210720"/>
    </source>
</evidence>
<keyword evidence="4" id="KW-1185">Reference proteome</keyword>
<evidence type="ECO:0000256" key="1">
    <source>
        <dbReference type="SAM" id="Coils"/>
    </source>
</evidence>
<dbReference type="PANTHER" id="PTHR30469:SF15">
    <property type="entry name" value="HLYD FAMILY OF SECRETION PROTEINS"/>
    <property type="match status" value="1"/>
</dbReference>
<evidence type="ECO:0000259" key="2">
    <source>
        <dbReference type="Pfam" id="PF25917"/>
    </source>
</evidence>
<dbReference type="Pfam" id="PF25917">
    <property type="entry name" value="BSH_RND"/>
    <property type="match status" value="1"/>
</dbReference>
<dbReference type="Proteomes" id="UP001210720">
    <property type="component" value="Unassembled WGS sequence"/>
</dbReference>
<proteinExistence type="predicted"/>
<reference evidence="3 4" key="1">
    <citation type="submission" date="2023-01" db="EMBL/GenBank/DDBJ databases">
        <title>Thalassococcus onchidii sp. nov., isolated from a marine invertebrate from the South China Sea.</title>
        <authorList>
            <person name="Xu S."/>
            <person name="Liu Z."/>
            <person name="Xu Y."/>
        </authorList>
    </citation>
    <scope>NUCLEOTIDE SEQUENCE [LARGE SCALE GENOMIC DNA]</scope>
    <source>
        <strain evidence="3 4">KCTC 32084</strain>
    </source>
</reference>
<feature type="coiled-coil region" evidence="1">
    <location>
        <begin position="199"/>
        <end position="233"/>
    </location>
</feature>
<evidence type="ECO:0000313" key="3">
    <source>
        <dbReference type="EMBL" id="MDA7423198.1"/>
    </source>
</evidence>
<dbReference type="SUPFAM" id="SSF111369">
    <property type="entry name" value="HlyD-like secretion proteins"/>
    <property type="match status" value="1"/>
</dbReference>
<organism evidence="3 4">
    <name type="scientific">Thalassococcus lentus</name>
    <dbReference type="NCBI Taxonomy" id="1210524"/>
    <lineage>
        <taxon>Bacteria</taxon>
        <taxon>Pseudomonadati</taxon>
        <taxon>Pseudomonadota</taxon>
        <taxon>Alphaproteobacteria</taxon>
        <taxon>Rhodobacterales</taxon>
        <taxon>Roseobacteraceae</taxon>
        <taxon>Thalassococcus</taxon>
    </lineage>
</organism>
<dbReference type="InterPro" id="IPR058625">
    <property type="entry name" value="MdtA-like_BSH"/>
</dbReference>
<keyword evidence="1" id="KW-0175">Coiled coil</keyword>
<dbReference type="Gene3D" id="2.40.30.170">
    <property type="match status" value="1"/>
</dbReference>
<dbReference type="EMBL" id="JAQIOY010000001">
    <property type="protein sequence ID" value="MDA7423198.1"/>
    <property type="molecule type" value="Genomic_DNA"/>
</dbReference>
<dbReference type="Gene3D" id="2.40.50.100">
    <property type="match status" value="1"/>
</dbReference>
<gene>
    <name evidence="3" type="ORF">PFY00_00540</name>
</gene>
<dbReference type="Gene3D" id="1.10.287.470">
    <property type="entry name" value="Helix hairpin bin"/>
    <property type="match status" value="1"/>
</dbReference>
<feature type="domain" description="Multidrug resistance protein MdtA-like barrel-sandwich hybrid" evidence="2">
    <location>
        <begin position="76"/>
        <end position="261"/>
    </location>
</feature>
<dbReference type="Gene3D" id="2.40.420.20">
    <property type="match status" value="1"/>
</dbReference>
<protein>
    <submittedName>
        <fullName evidence="3">HlyD family efflux transporter periplasmic adaptor subunit</fullName>
    </submittedName>
</protein>
<sequence length="485" mass="52765">MRFLRKSLSGLFLVAVTLGLLVYAGDMVFKAVETRMAQEPRVPRARERVFAVNVVPVVFESITPQMSAFGEVQSQRTLELRAAASGALIDLDPAFVEGGQVDAGQLLARIDPADAQAALDRAQSDLLDAQAEQREADRAIVLAQDELLAAQEQVTLREQALQRQRDLLARNVGTTAAVESAELALSSARQSVLTRRQAVASAEARIDQAATRLKRAEIARDEAQRRLDETEVRAEFAGTLSDVTVVAGRLVTGNEQLARIVDPDTLEVAFRVSTQQYARLLDEEGRLRNAAVQVTLDVFGTNISTQGSLSREGAAVGEGQTGRLLFANLDAPRGFKPGDFVTVTIEEAPLRFVARLPATAVNAANEVLVVGEDEKLQVAEVQLMRRQGNDVLIRARDLQGREVVAERTPLLGAGIRVKPLRGDAANVPEQPEMLELSDERRAKLVAFVEANTRMPAEAKSRILSQLAQDKVPAQMVERIESRMGG</sequence>